<feature type="compositionally biased region" description="Polar residues" evidence="4">
    <location>
        <begin position="958"/>
        <end position="970"/>
    </location>
</feature>
<dbReference type="SMART" id="SM00233">
    <property type="entry name" value="PH"/>
    <property type="match status" value="1"/>
</dbReference>
<keyword evidence="7" id="KW-1185">Reference proteome</keyword>
<feature type="region of interest" description="Disordered" evidence="4">
    <location>
        <begin position="1244"/>
        <end position="1263"/>
    </location>
</feature>
<dbReference type="InterPro" id="IPR037278">
    <property type="entry name" value="ARFGAP/RecO"/>
</dbReference>
<feature type="compositionally biased region" description="Low complexity" evidence="4">
    <location>
        <begin position="1171"/>
        <end position="1183"/>
    </location>
</feature>
<dbReference type="GO" id="GO:0005096">
    <property type="term" value="F:GTPase activator activity"/>
    <property type="evidence" value="ECO:0007669"/>
    <property type="project" value="InterPro"/>
</dbReference>
<feature type="compositionally biased region" description="Gly residues" evidence="4">
    <location>
        <begin position="1374"/>
        <end position="1384"/>
    </location>
</feature>
<feature type="region of interest" description="Disordered" evidence="4">
    <location>
        <begin position="1145"/>
        <end position="1234"/>
    </location>
</feature>
<dbReference type="PROSITE" id="PS50003">
    <property type="entry name" value="PH_DOMAIN"/>
    <property type="match status" value="1"/>
</dbReference>
<dbReference type="Proteomes" id="UP000749646">
    <property type="component" value="Unassembled WGS sequence"/>
</dbReference>
<feature type="region of interest" description="Disordered" evidence="4">
    <location>
        <begin position="186"/>
        <end position="205"/>
    </location>
</feature>
<feature type="compositionally biased region" description="Polar residues" evidence="4">
    <location>
        <begin position="546"/>
        <end position="569"/>
    </location>
</feature>
<feature type="region of interest" description="Disordered" evidence="4">
    <location>
        <begin position="1080"/>
        <end position="1100"/>
    </location>
</feature>
<sequence length="1452" mass="158741">MGESSSTISTIATETQCSTTTTLTTSSSNNSLDKPTTLTRDDSLGLNYHHYGPSSSSRTSLVVIAESYTNLYFAEANSELELQDICRRSNFELQTKEHNITVVDVQRVFQEQGVADQRDFTWTWECPIRNRVEDDHFGRKTVFAFLHRNPSSGNIDVLSQFSLWFVGSHAMDQSAMRPFQRLVPQNKGHWRRASTPERFASSLGRPPSFTKGVSNLSTHTSLPRLSDLANGGSGIGMTTADASVPNSSSSFNLNNSTPVDTEDGPLFRATVVECENYIRDMKAATKRIIRAAQTVLETRRALVVAEETFVKELEAFKPAEPLMNNYLRPMSQSLTETSESLSNQMRSLLIEPLTRFYINDIKMAETHKKTFDDESKEYYQYLSRYMAIKHESSRKKSEADAKYERKRKQFEFKRFEYWGFLLDMRAGGSKSDEILHHLINYSEKHCRNLMNMALLAENRKPSLDILDADLMESHKKAAATRKERQERRKELVEVIDGSLGMTKNGTHLAGSFSGIETLLDGDTTNTTLLVSDDQDNAAATAADQRPTITGSSPMFSAAGSSQLNNNSTPKFGGIRDLEHQDIDANSALGRRKEGFLFATSRPSMHNNSVVLEKPSLNWHKYWCVVSDGFLHEYSHWKKGVTMLHNEPINLKISAVRPCRNQDRRFCFEVITPKYRRVYQATSAEDMNSWVSVISNAIQSLLDGTGDCNNLDVYNSGKDSKLGGGIPGVDGLIASMGGGSRTSIDQQANHATAMERQLAANAAAATNGFAELLGAQDAADSDHHGTRLLKIMRESHTANNFCAECGAKNPDWCAINLGNDVSNRVWEANLVQTPPLENQGGAEQHSNKIVFRRPLVNDTREYKVSFIQKKYVERAFVNRQKFSEHADADGTMEPVAILATKALFLAASANSIPDVIEAFAAGADLNAIQESEETIESDILATPSGTTDGTGSGLESTSDCSSGLSRSTIESSGADVSGDQEQQATHLQETLLTSITDHYGSSFMIMQTSPLLLALHHGVPFSLDEQYEVYPLAEFMLQNGAMSNLSVEVRLIEEDTEGSSGQATAAEINNTSLAQQSTFLLSTDGDNNNNSNNNNNNIVWDSTQVDPEDIRNHHIRNNRRSLGEVVHMRGEGGATAMEYLRAKSAARGEPMPGSPPIHTGNSNATGYMDCHGSSGSPPSTTYSSRHLRTQNSGVSPSIHPSSPPVITSPMASISSGHHHQHPGVIRQHSSTSTHQDISALFQRRRESDGAIGSSSSQPSQSMFLPKATIAEEKKSGSYKLQNVVTLPFSSATQNQQQPQHHLHSFIHHSNSRAHKVKATLTKRLRLSAAYIKNNMMKEEKEYSVPTITQTNFSTSPPNSTTATTTATTTTTTTGAGAGAGAGTGGSKQAAADAISVFPTGFASNDGVLVSPSNTEMALLPESSLSEPYVILHKKGTTSPTSPVPSSGLNTGTP</sequence>
<dbReference type="SUPFAM" id="SSF50729">
    <property type="entry name" value="PH domain-like"/>
    <property type="match status" value="1"/>
</dbReference>
<feature type="region of interest" description="Disordered" evidence="4">
    <location>
        <begin position="19"/>
        <end position="45"/>
    </location>
</feature>
<dbReference type="InterPro" id="IPR045258">
    <property type="entry name" value="ACAP1/2/3-like"/>
</dbReference>
<dbReference type="SUPFAM" id="SSF57863">
    <property type="entry name" value="ArfGap/RecO-like zinc finger"/>
    <property type="match status" value="1"/>
</dbReference>
<protein>
    <recommendedName>
        <fullName evidence="5">PH domain-containing protein</fullName>
    </recommendedName>
</protein>
<evidence type="ECO:0000256" key="3">
    <source>
        <dbReference type="ARBA" id="ARBA00022833"/>
    </source>
</evidence>
<dbReference type="GO" id="GO:0008270">
    <property type="term" value="F:zinc ion binding"/>
    <property type="evidence" value="ECO:0007669"/>
    <property type="project" value="UniProtKB-KW"/>
</dbReference>
<proteinExistence type="predicted"/>
<feature type="compositionally biased region" description="Low complexity" evidence="4">
    <location>
        <begin position="1435"/>
        <end position="1445"/>
    </location>
</feature>
<keyword evidence="1" id="KW-0479">Metal-binding</keyword>
<accession>A0A9P6SUW2</accession>
<dbReference type="InterPro" id="IPR027267">
    <property type="entry name" value="AH/BAR_dom_sf"/>
</dbReference>
<evidence type="ECO:0000256" key="1">
    <source>
        <dbReference type="ARBA" id="ARBA00022723"/>
    </source>
</evidence>
<dbReference type="Gene3D" id="1.10.220.150">
    <property type="entry name" value="Arf GTPase activating protein"/>
    <property type="match status" value="2"/>
</dbReference>
<dbReference type="Gene3D" id="1.20.1270.60">
    <property type="entry name" value="Arfaptin homology (AH) domain/BAR domain"/>
    <property type="match status" value="1"/>
</dbReference>
<dbReference type="EMBL" id="JAAAHW010000246">
    <property type="protein sequence ID" value="KAG0004670.1"/>
    <property type="molecule type" value="Genomic_DNA"/>
</dbReference>
<dbReference type="InterPro" id="IPR011993">
    <property type="entry name" value="PH-like_dom_sf"/>
</dbReference>
<reference evidence="6" key="1">
    <citation type="journal article" date="2020" name="Fungal Divers.">
        <title>Resolving the Mortierellaceae phylogeny through synthesis of multi-gene phylogenetics and phylogenomics.</title>
        <authorList>
            <person name="Vandepol N."/>
            <person name="Liber J."/>
            <person name="Desiro A."/>
            <person name="Na H."/>
            <person name="Kennedy M."/>
            <person name="Barry K."/>
            <person name="Grigoriev I.V."/>
            <person name="Miller A.N."/>
            <person name="O'Donnell K."/>
            <person name="Stajich J.E."/>
            <person name="Bonito G."/>
        </authorList>
    </citation>
    <scope>NUCLEOTIDE SEQUENCE</scope>
    <source>
        <strain evidence="6">MES-2147</strain>
    </source>
</reference>
<feature type="region of interest" description="Disordered" evidence="4">
    <location>
        <begin position="1347"/>
        <end position="1384"/>
    </location>
</feature>
<evidence type="ECO:0000256" key="2">
    <source>
        <dbReference type="ARBA" id="ARBA00022771"/>
    </source>
</evidence>
<dbReference type="Pfam" id="PF00169">
    <property type="entry name" value="PH"/>
    <property type="match status" value="1"/>
</dbReference>
<organism evidence="6 7">
    <name type="scientific">Modicella reniformis</name>
    <dbReference type="NCBI Taxonomy" id="1440133"/>
    <lineage>
        <taxon>Eukaryota</taxon>
        <taxon>Fungi</taxon>
        <taxon>Fungi incertae sedis</taxon>
        <taxon>Mucoromycota</taxon>
        <taxon>Mortierellomycotina</taxon>
        <taxon>Mortierellomycetes</taxon>
        <taxon>Mortierellales</taxon>
        <taxon>Mortierellaceae</taxon>
        <taxon>Modicella</taxon>
    </lineage>
</organism>
<feature type="compositionally biased region" description="Polar residues" evidence="4">
    <location>
        <begin position="29"/>
        <end position="38"/>
    </location>
</feature>
<evidence type="ECO:0000256" key="4">
    <source>
        <dbReference type="SAM" id="MobiDB-lite"/>
    </source>
</evidence>
<dbReference type="PANTHER" id="PTHR23180">
    <property type="entry name" value="CENTAURIN/ARF"/>
    <property type="match status" value="1"/>
</dbReference>
<feature type="compositionally biased region" description="Low complexity" evidence="4">
    <location>
        <begin position="1086"/>
        <end position="1096"/>
    </location>
</feature>
<feature type="compositionally biased region" description="Low complexity" evidence="4">
    <location>
        <begin position="19"/>
        <end position="28"/>
    </location>
</feature>
<dbReference type="InterPro" id="IPR038508">
    <property type="entry name" value="ArfGAP_dom_sf"/>
</dbReference>
<feature type="compositionally biased region" description="Low complexity" evidence="4">
    <location>
        <begin position="1359"/>
        <end position="1373"/>
    </location>
</feature>
<feature type="domain" description="PH" evidence="5">
    <location>
        <begin position="589"/>
        <end position="698"/>
    </location>
</feature>
<comment type="caution">
    <text evidence="6">The sequence shown here is derived from an EMBL/GenBank/DDBJ whole genome shotgun (WGS) entry which is preliminary data.</text>
</comment>
<dbReference type="InterPro" id="IPR001849">
    <property type="entry name" value="PH_domain"/>
</dbReference>
<keyword evidence="2" id="KW-0863">Zinc-finger</keyword>
<evidence type="ECO:0000313" key="6">
    <source>
        <dbReference type="EMBL" id="KAG0004670.1"/>
    </source>
</evidence>
<evidence type="ECO:0000313" key="7">
    <source>
        <dbReference type="Proteomes" id="UP000749646"/>
    </source>
</evidence>
<feature type="region of interest" description="Disordered" evidence="4">
    <location>
        <begin position="935"/>
        <end position="982"/>
    </location>
</feature>
<feature type="compositionally biased region" description="Low complexity" evidence="4">
    <location>
        <begin position="943"/>
        <end position="957"/>
    </location>
</feature>
<evidence type="ECO:0000259" key="5">
    <source>
        <dbReference type="PROSITE" id="PS50003"/>
    </source>
</evidence>
<feature type="compositionally biased region" description="Polar residues" evidence="4">
    <location>
        <begin position="1347"/>
        <end position="1358"/>
    </location>
</feature>
<name>A0A9P6SUW2_9FUNG</name>
<dbReference type="SMART" id="SM00105">
    <property type="entry name" value="ArfGap"/>
    <property type="match status" value="1"/>
</dbReference>
<keyword evidence="3" id="KW-0862">Zinc</keyword>
<gene>
    <name evidence="6" type="ORF">BGZ65_012948</name>
</gene>
<dbReference type="InterPro" id="IPR001164">
    <property type="entry name" value="ArfGAP_dom"/>
</dbReference>
<dbReference type="GO" id="GO:0005737">
    <property type="term" value="C:cytoplasm"/>
    <property type="evidence" value="ECO:0007669"/>
    <property type="project" value="InterPro"/>
</dbReference>
<feature type="region of interest" description="Disordered" evidence="4">
    <location>
        <begin position="537"/>
        <end position="574"/>
    </location>
</feature>
<dbReference type="SUPFAM" id="SSF103657">
    <property type="entry name" value="BAR/IMD domain-like"/>
    <property type="match status" value="1"/>
</dbReference>
<dbReference type="OrthoDB" id="10266696at2759"/>
<feature type="region of interest" description="Disordered" evidence="4">
    <location>
        <begin position="1432"/>
        <end position="1452"/>
    </location>
</feature>
<feature type="compositionally biased region" description="Low complexity" evidence="4">
    <location>
        <begin position="1193"/>
        <end position="1208"/>
    </location>
</feature>
<dbReference type="PANTHER" id="PTHR23180:SF160">
    <property type="entry name" value="ADP-RIBOSYLATION FACTOR GTPASE-ACTIVATING PROTEIN EFFECTOR PROTEIN 1"/>
    <property type="match status" value="1"/>
</dbReference>
<dbReference type="InterPro" id="IPR004148">
    <property type="entry name" value="BAR_dom"/>
</dbReference>
<dbReference type="FunFam" id="2.30.29.30:FF:000252">
    <property type="entry name" value="ARF GTPase activator (Csx2)"/>
    <property type="match status" value="1"/>
</dbReference>
<dbReference type="Gene3D" id="2.30.29.30">
    <property type="entry name" value="Pleckstrin-homology domain (PH domain)/Phosphotyrosine-binding domain (PTB)"/>
    <property type="match status" value="1"/>
</dbReference>
<dbReference type="Pfam" id="PF16746">
    <property type="entry name" value="BAR_3"/>
    <property type="match status" value="1"/>
</dbReference>